<feature type="compositionally biased region" description="Polar residues" evidence="5">
    <location>
        <begin position="1"/>
        <end position="16"/>
    </location>
</feature>
<feature type="transmembrane region" description="Helical" evidence="6">
    <location>
        <begin position="279"/>
        <end position="305"/>
    </location>
</feature>
<dbReference type="OrthoDB" id="6770063at2759"/>
<name>A0A0C3QXS2_9AGAM</name>
<accession>A0A0C3QXS2</accession>
<dbReference type="EMBL" id="KN822945">
    <property type="protein sequence ID" value="KIO33904.1"/>
    <property type="molecule type" value="Genomic_DNA"/>
</dbReference>
<feature type="transmembrane region" description="Helical" evidence="6">
    <location>
        <begin position="131"/>
        <end position="153"/>
    </location>
</feature>
<feature type="domain" description="Major facilitator superfamily (MFS) profile" evidence="7">
    <location>
        <begin position="38"/>
        <end position="480"/>
    </location>
</feature>
<feature type="transmembrane region" description="Helical" evidence="6">
    <location>
        <begin position="384"/>
        <end position="405"/>
    </location>
</feature>
<dbReference type="AlphaFoldDB" id="A0A0C3QXS2"/>
<keyword evidence="2 6" id="KW-0812">Transmembrane</keyword>
<keyword evidence="9" id="KW-1185">Reference proteome</keyword>
<dbReference type="FunFam" id="1.20.1250.20:FF:000011">
    <property type="entry name" value="MFS multidrug transporter, putative"/>
    <property type="match status" value="1"/>
</dbReference>
<evidence type="ECO:0000313" key="8">
    <source>
        <dbReference type="EMBL" id="KIO33904.1"/>
    </source>
</evidence>
<evidence type="ECO:0000313" key="9">
    <source>
        <dbReference type="Proteomes" id="UP000054248"/>
    </source>
</evidence>
<evidence type="ECO:0000259" key="7">
    <source>
        <dbReference type="PROSITE" id="PS50850"/>
    </source>
</evidence>
<feature type="transmembrane region" description="Helical" evidence="6">
    <location>
        <begin position="417"/>
        <end position="440"/>
    </location>
</feature>
<organism evidence="8 9">
    <name type="scientific">Tulasnella calospora MUT 4182</name>
    <dbReference type="NCBI Taxonomy" id="1051891"/>
    <lineage>
        <taxon>Eukaryota</taxon>
        <taxon>Fungi</taxon>
        <taxon>Dikarya</taxon>
        <taxon>Basidiomycota</taxon>
        <taxon>Agaricomycotina</taxon>
        <taxon>Agaricomycetes</taxon>
        <taxon>Cantharellales</taxon>
        <taxon>Tulasnellaceae</taxon>
        <taxon>Tulasnella</taxon>
    </lineage>
</organism>
<feature type="transmembrane region" description="Helical" evidence="6">
    <location>
        <begin position="192"/>
        <end position="214"/>
    </location>
</feature>
<dbReference type="InterPro" id="IPR011701">
    <property type="entry name" value="MFS"/>
</dbReference>
<keyword evidence="3 6" id="KW-1133">Transmembrane helix</keyword>
<dbReference type="InterPro" id="IPR020846">
    <property type="entry name" value="MFS_dom"/>
</dbReference>
<proteinExistence type="predicted"/>
<dbReference type="GO" id="GO:0005886">
    <property type="term" value="C:plasma membrane"/>
    <property type="evidence" value="ECO:0007669"/>
    <property type="project" value="TreeGrafter"/>
</dbReference>
<dbReference type="HOGENOM" id="CLU_008455_1_3_1"/>
<protein>
    <recommendedName>
        <fullName evidence="7">Major facilitator superfamily (MFS) profile domain-containing protein</fullName>
    </recommendedName>
</protein>
<dbReference type="GO" id="GO:0022857">
    <property type="term" value="F:transmembrane transporter activity"/>
    <property type="evidence" value="ECO:0007669"/>
    <property type="project" value="InterPro"/>
</dbReference>
<dbReference type="PANTHER" id="PTHR23502">
    <property type="entry name" value="MAJOR FACILITATOR SUPERFAMILY"/>
    <property type="match status" value="1"/>
</dbReference>
<feature type="transmembrane region" description="Helical" evidence="6">
    <location>
        <begin position="359"/>
        <end position="378"/>
    </location>
</feature>
<feature type="region of interest" description="Disordered" evidence="5">
    <location>
        <begin position="1"/>
        <end position="29"/>
    </location>
</feature>
<evidence type="ECO:0000256" key="2">
    <source>
        <dbReference type="ARBA" id="ARBA00022692"/>
    </source>
</evidence>
<dbReference type="Pfam" id="PF07690">
    <property type="entry name" value="MFS_1"/>
    <property type="match status" value="1"/>
</dbReference>
<feature type="transmembrane region" description="Helical" evidence="6">
    <location>
        <begin position="106"/>
        <end position="125"/>
    </location>
</feature>
<reference evidence="8 9" key="1">
    <citation type="submission" date="2014-04" db="EMBL/GenBank/DDBJ databases">
        <authorList>
            <consortium name="DOE Joint Genome Institute"/>
            <person name="Kuo A."/>
            <person name="Girlanda M."/>
            <person name="Perotto S."/>
            <person name="Kohler A."/>
            <person name="Nagy L.G."/>
            <person name="Floudas D."/>
            <person name="Copeland A."/>
            <person name="Barry K.W."/>
            <person name="Cichocki N."/>
            <person name="Veneault-Fourrey C."/>
            <person name="LaButti K."/>
            <person name="Lindquist E.A."/>
            <person name="Lipzen A."/>
            <person name="Lundell T."/>
            <person name="Morin E."/>
            <person name="Murat C."/>
            <person name="Sun H."/>
            <person name="Tunlid A."/>
            <person name="Henrissat B."/>
            <person name="Grigoriev I.V."/>
            <person name="Hibbett D.S."/>
            <person name="Martin F."/>
            <person name="Nordberg H.P."/>
            <person name="Cantor M.N."/>
            <person name="Hua S.X."/>
        </authorList>
    </citation>
    <scope>NUCLEOTIDE SEQUENCE [LARGE SCALE GENOMIC DNA]</scope>
    <source>
        <strain evidence="8 9">MUT 4182</strain>
    </source>
</reference>
<sequence>ESPTSKPSQDVDSNVVTWEGPNDPANPQNWSGKKKWIATTIVSCFTFMSPLASSMVAPALPQMSKEFGVTPGSVVESLMLSIFVLAYAIGPLFLGPMSEIFGRTSVLQLSNLLFLVFNIGCSRATTLNQMLAFRFLAGLGGAAPLAIGGGTIGDLFSADNRGKALSVYTLAPLTGPALGPVVGGWIAEKSSWRWIFYSTSIADAVIQLLGIVFLRETYAPKLLSIKTRQLRKTTGNPKLRSMYTKPGHIDVYDATPLQWVKIVAKGALRPLKMLATQPIVQVFAVYQALMYGTMYLTLTTFAALWTQEYHYSVGIAGLHYIALGIGFTAGSQFGARGLDIIYKRLKARNGGVGTPEMRMPLMMFMSLLLPIGLVIYGWSAQYHLPWIVPDIGGCILTIGIMGNFLPIQSYLVDHYTLHAASAIGATSSFRSLAGFGFPLFANSMFRSLGLGWGNTLLAFVAVVICIPSPYIFYHYGARIR</sequence>
<feature type="transmembrane region" description="Helical" evidence="6">
    <location>
        <begin position="77"/>
        <end position="94"/>
    </location>
</feature>
<feature type="transmembrane region" description="Helical" evidence="6">
    <location>
        <begin position="452"/>
        <end position="473"/>
    </location>
</feature>
<reference evidence="9" key="2">
    <citation type="submission" date="2015-01" db="EMBL/GenBank/DDBJ databases">
        <title>Evolutionary Origins and Diversification of the Mycorrhizal Mutualists.</title>
        <authorList>
            <consortium name="DOE Joint Genome Institute"/>
            <consortium name="Mycorrhizal Genomics Consortium"/>
            <person name="Kohler A."/>
            <person name="Kuo A."/>
            <person name="Nagy L.G."/>
            <person name="Floudas D."/>
            <person name="Copeland A."/>
            <person name="Barry K.W."/>
            <person name="Cichocki N."/>
            <person name="Veneault-Fourrey C."/>
            <person name="LaButti K."/>
            <person name="Lindquist E.A."/>
            <person name="Lipzen A."/>
            <person name="Lundell T."/>
            <person name="Morin E."/>
            <person name="Murat C."/>
            <person name="Riley R."/>
            <person name="Ohm R."/>
            <person name="Sun H."/>
            <person name="Tunlid A."/>
            <person name="Henrissat B."/>
            <person name="Grigoriev I.V."/>
            <person name="Hibbett D.S."/>
            <person name="Martin F."/>
        </authorList>
    </citation>
    <scope>NUCLEOTIDE SEQUENCE [LARGE SCALE GENOMIC DNA]</scope>
    <source>
        <strain evidence="9">MUT 4182</strain>
    </source>
</reference>
<dbReference type="STRING" id="1051891.A0A0C3QXS2"/>
<dbReference type="SUPFAM" id="SSF103473">
    <property type="entry name" value="MFS general substrate transporter"/>
    <property type="match status" value="1"/>
</dbReference>
<feature type="transmembrane region" description="Helical" evidence="6">
    <location>
        <begin position="165"/>
        <end position="186"/>
    </location>
</feature>
<dbReference type="PANTHER" id="PTHR23502:SF60">
    <property type="entry name" value="MAJOR FACILITATOR SUPERFAMILY (MFS) PROFILE DOMAIN-CONTAINING PROTEIN-RELATED"/>
    <property type="match status" value="1"/>
</dbReference>
<feature type="non-terminal residue" evidence="8">
    <location>
        <position position="480"/>
    </location>
</feature>
<evidence type="ECO:0000256" key="4">
    <source>
        <dbReference type="ARBA" id="ARBA00023136"/>
    </source>
</evidence>
<evidence type="ECO:0000256" key="3">
    <source>
        <dbReference type="ARBA" id="ARBA00022989"/>
    </source>
</evidence>
<gene>
    <name evidence="8" type="ORF">M407DRAFT_60350</name>
</gene>
<comment type="subcellular location">
    <subcellularLocation>
        <location evidence="1">Membrane</location>
        <topology evidence="1">Multi-pass membrane protein</topology>
    </subcellularLocation>
</comment>
<feature type="non-terminal residue" evidence="8">
    <location>
        <position position="1"/>
    </location>
</feature>
<evidence type="ECO:0000256" key="6">
    <source>
        <dbReference type="SAM" id="Phobius"/>
    </source>
</evidence>
<feature type="transmembrane region" description="Helical" evidence="6">
    <location>
        <begin position="317"/>
        <end position="338"/>
    </location>
</feature>
<keyword evidence="4 6" id="KW-0472">Membrane</keyword>
<dbReference type="Gene3D" id="1.20.1250.20">
    <property type="entry name" value="MFS general substrate transporter like domains"/>
    <property type="match status" value="1"/>
</dbReference>
<evidence type="ECO:0000256" key="5">
    <source>
        <dbReference type="SAM" id="MobiDB-lite"/>
    </source>
</evidence>
<dbReference type="PROSITE" id="PS50850">
    <property type="entry name" value="MFS"/>
    <property type="match status" value="1"/>
</dbReference>
<dbReference type="InterPro" id="IPR036259">
    <property type="entry name" value="MFS_trans_sf"/>
</dbReference>
<feature type="transmembrane region" description="Helical" evidence="6">
    <location>
        <begin position="36"/>
        <end position="57"/>
    </location>
</feature>
<evidence type="ECO:0000256" key="1">
    <source>
        <dbReference type="ARBA" id="ARBA00004141"/>
    </source>
</evidence>
<dbReference type="Proteomes" id="UP000054248">
    <property type="component" value="Unassembled WGS sequence"/>
</dbReference>
<dbReference type="CDD" id="cd17323">
    <property type="entry name" value="MFS_Tpo1_MDR_like"/>
    <property type="match status" value="1"/>
</dbReference>